<keyword evidence="1" id="KW-0732">Signal</keyword>
<evidence type="ECO:0000256" key="1">
    <source>
        <dbReference type="SAM" id="SignalP"/>
    </source>
</evidence>
<dbReference type="RefSeq" id="WP_348269738.1">
    <property type="nucleotide sequence ID" value="NZ_CP121195.1"/>
</dbReference>
<evidence type="ECO:0008006" key="3">
    <source>
        <dbReference type="Google" id="ProtNLM"/>
    </source>
</evidence>
<gene>
    <name evidence="2" type="ORF">P8936_16445</name>
</gene>
<reference evidence="2" key="1">
    <citation type="submission" date="2023-03" db="EMBL/GenBank/DDBJ databases">
        <title>Edaphobacter sp.</title>
        <authorList>
            <person name="Huber K.J."/>
            <person name="Papendorf J."/>
            <person name="Pilke C."/>
            <person name="Bunk B."/>
            <person name="Sproeer C."/>
            <person name="Pester M."/>
        </authorList>
    </citation>
    <scope>NUCLEOTIDE SEQUENCE</scope>
    <source>
        <strain evidence="2">DSM 109920</strain>
    </source>
</reference>
<name>A0AAU7D7A7_9BACT</name>
<dbReference type="AlphaFoldDB" id="A0AAU7D7A7"/>
<protein>
    <recommendedName>
        <fullName evidence="3">Secreted protein</fullName>
    </recommendedName>
</protein>
<dbReference type="EMBL" id="CP121195">
    <property type="protein sequence ID" value="XBH13256.1"/>
    <property type="molecule type" value="Genomic_DNA"/>
</dbReference>
<proteinExistence type="predicted"/>
<sequence>MTTSVIATIAGYFLFSAAAGAMSPPTDDQARGLYGWFFRFIQRLAANADRLAETRFPALADATHTESSSISAASIVTTKIESN</sequence>
<feature type="signal peptide" evidence="1">
    <location>
        <begin position="1"/>
        <end position="21"/>
    </location>
</feature>
<evidence type="ECO:0000313" key="2">
    <source>
        <dbReference type="EMBL" id="XBH13256.1"/>
    </source>
</evidence>
<organism evidence="2">
    <name type="scientific">Edaphobacter paludis</name>
    <dbReference type="NCBI Taxonomy" id="3035702"/>
    <lineage>
        <taxon>Bacteria</taxon>
        <taxon>Pseudomonadati</taxon>
        <taxon>Acidobacteriota</taxon>
        <taxon>Terriglobia</taxon>
        <taxon>Terriglobales</taxon>
        <taxon>Acidobacteriaceae</taxon>
        <taxon>Edaphobacter</taxon>
    </lineage>
</organism>
<feature type="chain" id="PRO_5043593689" description="Secreted protein" evidence="1">
    <location>
        <begin position="22"/>
        <end position="83"/>
    </location>
</feature>
<accession>A0AAU7D7A7</accession>